<dbReference type="Proteomes" id="UP001501433">
    <property type="component" value="Unassembled WGS sequence"/>
</dbReference>
<comment type="caution">
    <text evidence="1">The sequence shown here is derived from an EMBL/GenBank/DDBJ whole genome shotgun (WGS) entry which is preliminary data.</text>
</comment>
<evidence type="ECO:0008006" key="3">
    <source>
        <dbReference type="Google" id="ProtNLM"/>
    </source>
</evidence>
<evidence type="ECO:0000313" key="1">
    <source>
        <dbReference type="EMBL" id="GAA4815435.1"/>
    </source>
</evidence>
<keyword evidence="2" id="KW-1185">Reference proteome</keyword>
<proteinExistence type="predicted"/>
<organism evidence="1 2">
    <name type="scientific">Litoribaculum gwangyangense</name>
    <dbReference type="NCBI Taxonomy" id="1130722"/>
    <lineage>
        <taxon>Bacteria</taxon>
        <taxon>Pseudomonadati</taxon>
        <taxon>Bacteroidota</taxon>
        <taxon>Flavobacteriia</taxon>
        <taxon>Flavobacteriales</taxon>
        <taxon>Flavobacteriaceae</taxon>
        <taxon>Litoribaculum</taxon>
    </lineage>
</organism>
<dbReference type="EMBL" id="BAABJW010000004">
    <property type="protein sequence ID" value="GAA4815435.1"/>
    <property type="molecule type" value="Genomic_DNA"/>
</dbReference>
<sequence>MLDTVYILNIPNFYSSYYLYGFDKVFHIKFKFDTTFTKYNNKPILIFRIKDKLGVINNDDPVYFDQELYQLSDMYFVTNKLIDNEFFNQPKVKPLFPHYPINILPLYLKLFNISLVKFLKFKDLAKQVYTLIRRPTYENYKFKAEKENYIFFSASIWKKEPETNRIRAEFIRYCKADDRLVFEGGFVPRNDGNHFDFKEELNEIKYPPKTFSKLSRRSKIVLNNAAVWGAVSWRLAEYLNQSLFVLSFPFKIEFPIPLKHNKEIHLINKTSEFPEVFDKVLHNKDYHKYIAENGKSYFSKYCTPEAQVEYIVRTIID</sequence>
<name>A0ABP9CQC4_9FLAO</name>
<evidence type="ECO:0000313" key="2">
    <source>
        <dbReference type="Proteomes" id="UP001501433"/>
    </source>
</evidence>
<reference evidence="2" key="1">
    <citation type="journal article" date="2019" name="Int. J. Syst. Evol. Microbiol.">
        <title>The Global Catalogue of Microorganisms (GCM) 10K type strain sequencing project: providing services to taxonomists for standard genome sequencing and annotation.</title>
        <authorList>
            <consortium name="The Broad Institute Genomics Platform"/>
            <consortium name="The Broad Institute Genome Sequencing Center for Infectious Disease"/>
            <person name="Wu L."/>
            <person name="Ma J."/>
        </authorList>
    </citation>
    <scope>NUCLEOTIDE SEQUENCE [LARGE SCALE GENOMIC DNA]</scope>
    <source>
        <strain evidence="2">JCM 18325</strain>
    </source>
</reference>
<accession>A0ABP9CQC4</accession>
<protein>
    <recommendedName>
        <fullName evidence="3">Glycosyltransferase family 1 protein</fullName>
    </recommendedName>
</protein>
<dbReference type="RefSeq" id="WP_345277273.1">
    <property type="nucleotide sequence ID" value="NZ_BAABJW010000004.1"/>
</dbReference>
<gene>
    <name evidence="1" type="ORF">GCM10023330_24420</name>
</gene>